<dbReference type="AlphaFoldDB" id="A0A9X4XA83"/>
<feature type="domain" description="Type I restriction enzyme R protein N-terminal" evidence="1">
    <location>
        <begin position="28"/>
        <end position="140"/>
    </location>
</feature>
<name>A0A9X4XA83_LACJH</name>
<dbReference type="RefSeq" id="WP_155692175.1">
    <property type="nucleotide sequence ID" value="NZ_CM019125.1"/>
</dbReference>
<reference evidence="2 3" key="1">
    <citation type="submission" date="2019-11" db="EMBL/GenBank/DDBJ databases">
        <title>Gastrointestinal microbiota of Peromyscus leucopus.</title>
        <authorList>
            <person name="Milovic A."/>
            <person name="Bassam K."/>
            <person name="Barbour A.G."/>
        </authorList>
    </citation>
    <scope>NUCLEOTIDE SEQUENCE [LARGE SCALE GENOMIC DNA]</scope>
    <source>
        <strain evidence="2 3">LL8</strain>
        <plasmid evidence="2">unnamed</plasmid>
    </source>
</reference>
<dbReference type="Pfam" id="PF13588">
    <property type="entry name" value="HSDR_N_2"/>
    <property type="match status" value="1"/>
</dbReference>
<sequence length="207" mass="23662">MVNKRSKVTDYISGKEITAGPEEIEAVQPLLKQLVNDYNYPKNHIVAHPQWKVKSRPSDRTKQYPVDIAIFTGSKHTDDNLYAIAECKRKTRKDGLAQLKIYLSLSNAKLGIWFNGKEYAFVHKIVKNNEIEFQNISNIPLCGQRIEDLGLFKRKDLIKTNNLKPVFNTIRNYLAANNIGSTLDSELMIQLINIIFSQIAIINKSPF</sequence>
<dbReference type="Proteomes" id="UP000488295">
    <property type="component" value="Unassembled WGS sequence"/>
</dbReference>
<evidence type="ECO:0000313" key="3">
    <source>
        <dbReference type="Proteomes" id="UP000488295"/>
    </source>
</evidence>
<gene>
    <name evidence="2" type="ORF">GJU95_10045</name>
</gene>
<dbReference type="EMBL" id="WKKC01000041">
    <property type="protein sequence ID" value="MTE04096.1"/>
    <property type="molecule type" value="Genomic_DNA"/>
</dbReference>
<protein>
    <recommendedName>
        <fullName evidence="1">Type I restriction enzyme R protein N-terminal domain-containing protein</fullName>
    </recommendedName>
</protein>
<dbReference type="InterPro" id="IPR029464">
    <property type="entry name" value="HSDR_N"/>
</dbReference>
<evidence type="ECO:0000259" key="1">
    <source>
        <dbReference type="Pfam" id="PF13588"/>
    </source>
</evidence>
<keyword evidence="2" id="KW-0614">Plasmid</keyword>
<comment type="caution">
    <text evidence="2">The sequence shown here is derived from an EMBL/GenBank/DDBJ whole genome shotgun (WGS) entry which is preliminary data.</text>
</comment>
<proteinExistence type="predicted"/>
<geneLocation type="plasmid" evidence="2">
    <name>unnamed</name>
</geneLocation>
<accession>A0A9X4XA83</accession>
<evidence type="ECO:0000313" key="2">
    <source>
        <dbReference type="EMBL" id="MTE04096.1"/>
    </source>
</evidence>
<organism evidence="2 3">
    <name type="scientific">Lactobacillus johnsonii</name>
    <dbReference type="NCBI Taxonomy" id="33959"/>
    <lineage>
        <taxon>Bacteria</taxon>
        <taxon>Bacillati</taxon>
        <taxon>Bacillota</taxon>
        <taxon>Bacilli</taxon>
        <taxon>Lactobacillales</taxon>
        <taxon>Lactobacillaceae</taxon>
        <taxon>Lactobacillus</taxon>
    </lineage>
</organism>